<evidence type="ECO:0000256" key="1">
    <source>
        <dbReference type="ARBA" id="ARBA00022801"/>
    </source>
</evidence>
<sequence length="528" mass="56064">MSITRHFIEVKGRRVHYRKAGNGPALLMVHQSPRSSAEYDALMRRWADHFTCIAPDTPGFGQSDPLPGEPDVTSFADALVALLDALGLDRTAAYGFHSGGIILMEALQHHPARFTALATGGYAVWTPQEMAVFSESYLPAFRPSAYGEHLTWLWNRIAEQSWFFPWFDVRDETRLGGAHDDPARIDAVVREMLDSGDAYRSGYGAALSAPSAIPPADTAMPPVLIAAYDGDPLQGHIARLGELPAGWRAEAVATPSALETACLGHLRAAPSHPCPPIAEGSNGGFAPVRAAGFDGLIHWRGDPAADTVRLPAPGRAADLLPHDGTLAIDLPGHGLSDDWAGGDAPTLDDWSDVVASALGAITGGRTPVIVGEGFSALLAAAVARKMGAPGWGGIAAHLPVEGAAAADWADHAIPDGSPDRHGAYLHAAWSAVRAAHFFWPWFEAKAANAIPFVTADIAPDALAAEHRSLIRARAGRSLLATLAAADRATLIVNAPPLLRWETEDWAAGRADIWSPKSNDKGEKNEHKE</sequence>
<feature type="domain" description="AB hydrolase-1" evidence="2">
    <location>
        <begin position="24"/>
        <end position="119"/>
    </location>
</feature>
<evidence type="ECO:0000313" key="4">
    <source>
        <dbReference type="Proteomes" id="UP000238954"/>
    </source>
</evidence>
<dbReference type="GO" id="GO:0016020">
    <property type="term" value="C:membrane"/>
    <property type="evidence" value="ECO:0007669"/>
    <property type="project" value="TreeGrafter"/>
</dbReference>
<dbReference type="InterPro" id="IPR000073">
    <property type="entry name" value="AB_hydrolase_1"/>
</dbReference>
<dbReference type="Gene3D" id="3.40.50.1820">
    <property type="entry name" value="alpha/beta hydrolase"/>
    <property type="match status" value="2"/>
</dbReference>
<keyword evidence="1 3" id="KW-0378">Hydrolase</keyword>
<dbReference type="InterPro" id="IPR029058">
    <property type="entry name" value="AB_hydrolase_fold"/>
</dbReference>
<dbReference type="AlphaFoldDB" id="A0A2S8BB06"/>
<dbReference type="EMBL" id="PHFW01000001">
    <property type="protein sequence ID" value="PQM29503.1"/>
    <property type="molecule type" value="Genomic_DNA"/>
</dbReference>
<dbReference type="OrthoDB" id="9804723at2"/>
<dbReference type="PANTHER" id="PTHR43798">
    <property type="entry name" value="MONOACYLGLYCEROL LIPASE"/>
    <property type="match status" value="1"/>
</dbReference>
<accession>A0A2S8BB06</accession>
<dbReference type="Pfam" id="PF00561">
    <property type="entry name" value="Abhydrolase_1"/>
    <property type="match status" value="1"/>
</dbReference>
<keyword evidence="4" id="KW-1185">Reference proteome</keyword>
<evidence type="ECO:0000313" key="3">
    <source>
        <dbReference type="EMBL" id="PQM29503.1"/>
    </source>
</evidence>
<dbReference type="SUPFAM" id="SSF53474">
    <property type="entry name" value="alpha/beta-Hydrolases"/>
    <property type="match status" value="2"/>
</dbReference>
<name>A0A2S8BB06_9SPHN</name>
<reference evidence="4" key="1">
    <citation type="submission" date="2017-11" db="EMBL/GenBank/DDBJ databases">
        <title>The complete genome sequence of Sphingopyxis pomeranensis sp. nov. strain WS5A3p.</title>
        <authorList>
            <person name="Kaminski M.A."/>
        </authorList>
    </citation>
    <scope>NUCLEOTIDE SEQUENCE [LARGE SCALE GENOMIC DNA]</scope>
    <source>
        <strain evidence="4">WS5A3p</strain>
    </source>
</reference>
<dbReference type="PANTHER" id="PTHR43798:SF31">
    <property type="entry name" value="AB HYDROLASE SUPERFAMILY PROTEIN YCLE"/>
    <property type="match status" value="1"/>
</dbReference>
<protein>
    <submittedName>
        <fullName evidence="3">Alpha/beta hydrolase</fullName>
    </submittedName>
</protein>
<gene>
    <name evidence="3" type="ORF">CVO77_00835</name>
</gene>
<proteinExistence type="predicted"/>
<dbReference type="RefSeq" id="WP_105997460.1">
    <property type="nucleotide sequence ID" value="NZ_CM009578.1"/>
</dbReference>
<evidence type="ECO:0000259" key="2">
    <source>
        <dbReference type="Pfam" id="PF00561"/>
    </source>
</evidence>
<dbReference type="Proteomes" id="UP000238954">
    <property type="component" value="Chromosome"/>
</dbReference>
<dbReference type="InterPro" id="IPR050266">
    <property type="entry name" value="AB_hydrolase_sf"/>
</dbReference>
<organism evidence="3 4">
    <name type="scientific">Sphingopyxis lindanitolerans</name>
    <dbReference type="NCBI Taxonomy" id="2054227"/>
    <lineage>
        <taxon>Bacteria</taxon>
        <taxon>Pseudomonadati</taxon>
        <taxon>Pseudomonadota</taxon>
        <taxon>Alphaproteobacteria</taxon>
        <taxon>Sphingomonadales</taxon>
        <taxon>Sphingomonadaceae</taxon>
        <taxon>Sphingopyxis</taxon>
    </lineage>
</organism>
<comment type="caution">
    <text evidence="3">The sequence shown here is derived from an EMBL/GenBank/DDBJ whole genome shotgun (WGS) entry which is preliminary data.</text>
</comment>
<dbReference type="GO" id="GO:0016787">
    <property type="term" value="F:hydrolase activity"/>
    <property type="evidence" value="ECO:0007669"/>
    <property type="project" value="UniProtKB-KW"/>
</dbReference>